<name>A0AA38XA20_9EURO</name>
<keyword evidence="4" id="KW-1185">Reference proteome</keyword>
<dbReference type="Proteomes" id="UP001172673">
    <property type="component" value="Unassembled WGS sequence"/>
</dbReference>
<proteinExistence type="predicted"/>
<evidence type="ECO:0000259" key="2">
    <source>
        <dbReference type="Pfam" id="PF14330"/>
    </source>
</evidence>
<sequence>MAQSSAPPAHAEGNLEPLCAIVTPTGMLGYGFDEQLLNDKIEELTALGLPVAVCVDSGSTDSGPEKLALGTMTCPQESYVRELTKLVKVVINHSARLLVSSCGGDGSNDHLDLFVELVKDIALSLKRLDIVLTGRAYDPAIFVTFCAFNLAGASSPPLESLNSNLLGGFTHIGKILECGGVCTTPKTAGAVAFVYRDGTFDVSALDPIAKCVPLSVAAHTLYEKTRPDILVGPGGALNLSRTTYEQLPDGVTVRVRGGDFKFAIAEGRRYTIKLEGARVIGHRYLFYGSFGDPILIGQIHEYLDNVRKRCAFQHPGQDGKWKLEFHIYGAPERPLDSLAPIDEDSMPKQVFVMGEVLADTHELAKSVASIGRVACCHGHYRGQIVTGGNFGFGIGGKTEVDVGKCCEFNVYHLINLADGEQIGSQIFDGQGKVAAKDRTAGGIFPWQVLETGTSTSAVATTNGASPQAKKNAPPLNGHQKEKAPTKQLGQAKTLRDIAKIIRSKNSGPYQVTFDVIFDDPALYEAVKKSGDLSQEAVAKLFGRSVNEVSWCGFFDQALAFKLTLPQFRNGKLCGSGGFGENDVHASQQYFPLMKLPLSEDLKRTLQTL</sequence>
<organism evidence="3 4">
    <name type="scientific">Cladophialophora chaetospira</name>
    <dbReference type="NCBI Taxonomy" id="386627"/>
    <lineage>
        <taxon>Eukaryota</taxon>
        <taxon>Fungi</taxon>
        <taxon>Dikarya</taxon>
        <taxon>Ascomycota</taxon>
        <taxon>Pezizomycotina</taxon>
        <taxon>Eurotiomycetes</taxon>
        <taxon>Chaetothyriomycetidae</taxon>
        <taxon>Chaetothyriales</taxon>
        <taxon>Herpotrichiellaceae</taxon>
        <taxon>Cladophialophora</taxon>
    </lineage>
</organism>
<feature type="region of interest" description="Disordered" evidence="1">
    <location>
        <begin position="458"/>
        <end position="485"/>
    </location>
</feature>
<evidence type="ECO:0000313" key="3">
    <source>
        <dbReference type="EMBL" id="KAJ9609639.1"/>
    </source>
</evidence>
<comment type="caution">
    <text evidence="3">The sequence shown here is derived from an EMBL/GenBank/DDBJ whole genome shotgun (WGS) entry which is preliminary data.</text>
</comment>
<protein>
    <recommendedName>
        <fullName evidence="2">DUF4387 domain-containing protein</fullName>
    </recommendedName>
</protein>
<feature type="domain" description="DUF4387" evidence="2">
    <location>
        <begin position="494"/>
        <end position="595"/>
    </location>
</feature>
<accession>A0AA38XA20</accession>
<dbReference type="Pfam" id="PF14330">
    <property type="entry name" value="DUF4387"/>
    <property type="match status" value="1"/>
</dbReference>
<gene>
    <name evidence="3" type="ORF">H2200_005967</name>
</gene>
<evidence type="ECO:0000313" key="4">
    <source>
        <dbReference type="Proteomes" id="UP001172673"/>
    </source>
</evidence>
<dbReference type="EMBL" id="JAPDRK010000008">
    <property type="protein sequence ID" value="KAJ9609639.1"/>
    <property type="molecule type" value="Genomic_DNA"/>
</dbReference>
<reference evidence="3" key="1">
    <citation type="submission" date="2022-10" db="EMBL/GenBank/DDBJ databases">
        <title>Culturing micro-colonial fungi from biological soil crusts in the Mojave desert and describing Neophaeococcomyces mojavensis, and introducing the new genera and species Taxawa tesnikishii.</title>
        <authorList>
            <person name="Kurbessoian T."/>
            <person name="Stajich J.E."/>
        </authorList>
    </citation>
    <scope>NUCLEOTIDE SEQUENCE</scope>
    <source>
        <strain evidence="3">TK_41</strain>
    </source>
</reference>
<evidence type="ECO:0000256" key="1">
    <source>
        <dbReference type="SAM" id="MobiDB-lite"/>
    </source>
</evidence>
<dbReference type="AlphaFoldDB" id="A0AA38XA20"/>
<dbReference type="InterPro" id="IPR025496">
    <property type="entry name" value="DUF4387"/>
</dbReference>